<dbReference type="PANTHER" id="PTHR30290:SF65">
    <property type="entry name" value="MONOACYL PHOSPHATIDYLINOSITOL TETRAMANNOSIDE-BINDING PROTEIN LPQW-RELATED"/>
    <property type="match status" value="1"/>
</dbReference>
<dbReference type="RefSeq" id="WP_128918355.1">
    <property type="nucleotide sequence ID" value="NZ_LBJQ01000070.1"/>
</dbReference>
<dbReference type="GO" id="GO:0015833">
    <property type="term" value="P:peptide transport"/>
    <property type="evidence" value="ECO:0007669"/>
    <property type="project" value="TreeGrafter"/>
</dbReference>
<feature type="domain" description="Solute-binding protein family 5" evidence="4">
    <location>
        <begin position="87"/>
        <end position="459"/>
    </location>
</feature>
<evidence type="ECO:0000256" key="1">
    <source>
        <dbReference type="ARBA" id="ARBA00004418"/>
    </source>
</evidence>
<dbReference type="Gene3D" id="3.40.190.10">
    <property type="entry name" value="Periplasmic binding protein-like II"/>
    <property type="match status" value="1"/>
</dbReference>
<dbReference type="Pfam" id="PF00496">
    <property type="entry name" value="SBP_bac_5"/>
    <property type="match status" value="1"/>
</dbReference>
<name>A0A4Q0S8V9_9BRAD</name>
<feature type="chain" id="PRO_5020277519" evidence="3">
    <location>
        <begin position="24"/>
        <end position="564"/>
    </location>
</feature>
<evidence type="ECO:0000256" key="2">
    <source>
        <dbReference type="ARBA" id="ARBA00005695"/>
    </source>
</evidence>
<proteinExistence type="inferred from homology"/>
<evidence type="ECO:0000259" key="4">
    <source>
        <dbReference type="Pfam" id="PF00496"/>
    </source>
</evidence>
<accession>A0A4Q0S8V9</accession>
<dbReference type="InterPro" id="IPR030678">
    <property type="entry name" value="Peptide/Ni-bd"/>
</dbReference>
<dbReference type="PIRSF" id="PIRSF002741">
    <property type="entry name" value="MppA"/>
    <property type="match status" value="1"/>
</dbReference>
<gene>
    <name evidence="5" type="ORF">XH99_13015</name>
</gene>
<dbReference type="InterPro" id="IPR039424">
    <property type="entry name" value="SBP_5"/>
</dbReference>
<evidence type="ECO:0000313" key="5">
    <source>
        <dbReference type="EMBL" id="RXH29739.1"/>
    </source>
</evidence>
<organism evidence="5 6">
    <name type="scientific">Bradyrhizobium nanningense</name>
    <dbReference type="NCBI Taxonomy" id="1325118"/>
    <lineage>
        <taxon>Bacteria</taxon>
        <taxon>Pseudomonadati</taxon>
        <taxon>Pseudomonadota</taxon>
        <taxon>Alphaproteobacteria</taxon>
        <taxon>Hyphomicrobiales</taxon>
        <taxon>Nitrobacteraceae</taxon>
        <taxon>Bradyrhizobium</taxon>
    </lineage>
</organism>
<dbReference type="Gene3D" id="3.10.105.10">
    <property type="entry name" value="Dipeptide-binding Protein, Domain 3"/>
    <property type="match status" value="1"/>
</dbReference>
<dbReference type="AlphaFoldDB" id="A0A4Q0S8V9"/>
<dbReference type="SUPFAM" id="SSF53850">
    <property type="entry name" value="Periplasmic binding protein-like II"/>
    <property type="match status" value="1"/>
</dbReference>
<feature type="signal peptide" evidence="3">
    <location>
        <begin position="1"/>
        <end position="23"/>
    </location>
</feature>
<comment type="similarity">
    <text evidence="2">Belongs to the bacterial solute-binding protein 5 family.</text>
</comment>
<keyword evidence="3" id="KW-0732">Signal</keyword>
<comment type="subcellular location">
    <subcellularLocation>
        <location evidence="1">Periplasm</location>
    </subcellularLocation>
</comment>
<keyword evidence="6" id="KW-1185">Reference proteome</keyword>
<evidence type="ECO:0000313" key="6">
    <source>
        <dbReference type="Proteomes" id="UP000289546"/>
    </source>
</evidence>
<dbReference type="Proteomes" id="UP000289546">
    <property type="component" value="Unassembled WGS sequence"/>
</dbReference>
<reference evidence="5 6" key="1">
    <citation type="submission" date="2015-04" db="EMBL/GenBank/DDBJ databases">
        <title>Comparative genomics of rhizobia nodulating Arachis hypogaea in China.</title>
        <authorList>
            <person name="Li Y."/>
        </authorList>
    </citation>
    <scope>NUCLEOTIDE SEQUENCE [LARGE SCALE GENOMIC DNA]</scope>
    <source>
        <strain evidence="5 6">CCBAU 51757</strain>
    </source>
</reference>
<comment type="caution">
    <text evidence="5">The sequence shown here is derived from an EMBL/GenBank/DDBJ whole genome shotgun (WGS) entry which is preliminary data.</text>
</comment>
<sequence>MSRLRSFLVVGGLAALVATPAVAGRGTDGTVNLLFWQAASTMNPYLANAPKELLPISLVLEPLAGVDPDGKLFPQLAAHIPTVENGGISKDLKSITWKLKPSLKWSDGSPVTAKDVVFTANYCMDPKGGCAELSDFQNVAKVEDIDDLTVKIIFDHPMGNLYVPFVNSGTPIVQAAQFANCLGEKAPTCTEANFNPIGTGPFVVTNFKPNDSIRLKANPNYRDPDKPHFAEVNIKGGGDVQTAALAVLQTGEYDYAWNLQLAPDVLKKMEKAGKGRLLVEFGAAVEGLRMNMTDPSSNLPPDERSTAKHANPILSDVRVRKALSMAIDRATLIMIGYAFMGRPTCDMIPAPAKFAAENTNCLAQDITGAKKLLDEAGWKLGPNGIREKDGKKLKLLFTTSTNAVRQQFQEMIKQWWREIGVDTELRNINASVFFSTDPGSPDTLYKFYADVTMFAPGGSIDPATYLTSRTCDKVPSPATQWQGTNITRYCDKNYDALVAELNGTANLEKRSEIVKKLNNILTVDSYVIVPLVWRGVATAVSNTLGGVVVNSWGAWNVQDWHRNK</sequence>
<dbReference type="EMBL" id="LBJQ01000070">
    <property type="protein sequence ID" value="RXH29739.1"/>
    <property type="molecule type" value="Genomic_DNA"/>
</dbReference>
<dbReference type="GO" id="GO:0030288">
    <property type="term" value="C:outer membrane-bounded periplasmic space"/>
    <property type="evidence" value="ECO:0007669"/>
    <property type="project" value="UniProtKB-ARBA"/>
</dbReference>
<dbReference type="InterPro" id="IPR000914">
    <property type="entry name" value="SBP_5_dom"/>
</dbReference>
<evidence type="ECO:0000256" key="3">
    <source>
        <dbReference type="SAM" id="SignalP"/>
    </source>
</evidence>
<dbReference type="GO" id="GO:1904680">
    <property type="term" value="F:peptide transmembrane transporter activity"/>
    <property type="evidence" value="ECO:0007669"/>
    <property type="project" value="TreeGrafter"/>
</dbReference>
<dbReference type="GO" id="GO:0043190">
    <property type="term" value="C:ATP-binding cassette (ABC) transporter complex"/>
    <property type="evidence" value="ECO:0007669"/>
    <property type="project" value="InterPro"/>
</dbReference>
<dbReference type="PANTHER" id="PTHR30290">
    <property type="entry name" value="PERIPLASMIC BINDING COMPONENT OF ABC TRANSPORTER"/>
    <property type="match status" value="1"/>
</dbReference>
<protein>
    <submittedName>
        <fullName evidence="5">Peptide ABC transporter</fullName>
    </submittedName>
</protein>
<dbReference type="CDD" id="cd08513">
    <property type="entry name" value="PBP2_thermophilic_Hb8_like"/>
    <property type="match status" value="1"/>
</dbReference>